<keyword evidence="2" id="KW-1185">Reference proteome</keyword>
<dbReference type="EMBL" id="HM452126">
    <property type="protein sequence ID" value="ADM80147.1"/>
    <property type="molecule type" value="Genomic_DNA"/>
</dbReference>
<dbReference type="KEGG" id="vg:9861711"/>
<dbReference type="Pfam" id="PF19174">
    <property type="entry name" value="DUF5856"/>
    <property type="match status" value="1"/>
</dbReference>
<evidence type="ECO:0000313" key="1">
    <source>
        <dbReference type="EMBL" id="ADM80147.1"/>
    </source>
</evidence>
<proteinExistence type="predicted"/>
<accession>E1A258</accession>
<dbReference type="RefSeq" id="YP_003969593.1">
    <property type="nucleotide sequence ID" value="NC_014636.1"/>
</dbReference>
<organism evidence="1 2">
    <name type="scientific">Aeromonas phage phiAS5</name>
    <dbReference type="NCBI Taxonomy" id="879630"/>
    <lineage>
        <taxon>Viruses</taxon>
        <taxon>Duplodnaviria</taxon>
        <taxon>Heunggongvirae</taxon>
        <taxon>Uroviricota</taxon>
        <taxon>Caudoviricetes</taxon>
        <taxon>Pantevenvirales</taxon>
        <taxon>Straboviridae</taxon>
        <taxon>Chrysonvirus</taxon>
        <taxon>Chrysonvirus as5</taxon>
    </lineage>
</organism>
<dbReference type="Proteomes" id="UP000002236">
    <property type="component" value="Segment"/>
</dbReference>
<evidence type="ECO:0000313" key="2">
    <source>
        <dbReference type="Proteomes" id="UP000002236"/>
    </source>
</evidence>
<reference evidence="1 2" key="1">
    <citation type="journal article" date="2012" name="Vet. Microbiol.">
        <title>Complete genome sequence and characterization of a broad-host range T4-like bacteriophage phiAS5 infecting Aeromonas salmonicida subsp. salmonicida.</title>
        <authorList>
            <person name="Kim J.H."/>
            <person name="Son J.S."/>
            <person name="Choi Y.J."/>
            <person name="Choresca C.H.Jr."/>
            <person name="Shin S.P."/>
            <person name="Han J.E."/>
            <person name="Jun J.W."/>
            <person name="Park S.C."/>
        </authorList>
    </citation>
    <scope>NUCLEOTIDE SEQUENCE [LARGE SCALE GENOMIC DNA]</scope>
</reference>
<protein>
    <submittedName>
        <fullName evidence="1">Uncharacterized protein</fullName>
    </submittedName>
</protein>
<gene>
    <name evidence="1" type="ORF">phiAS5_ORF0304</name>
</gene>
<dbReference type="InterPro" id="IPR043876">
    <property type="entry name" value="DUF5856"/>
</dbReference>
<sequence>MPSFTEFKGKEQTKAVGELISKLLKSVAYVHHQHLTTTIYSRHKALGEYYEGLPSLIDSFAESSIARGYDQSFTATHAEVEVELMIDNFLQECTMVHEYLETKRHFDLVNALEDIMTFMTSIRYKLNLKG</sequence>
<name>E1A258_9CAUD</name>
<dbReference type="OrthoDB" id="13233at10239"/>
<dbReference type="GeneID" id="9861711"/>